<dbReference type="InterPro" id="IPR001054">
    <property type="entry name" value="A/G_cyclase"/>
</dbReference>
<evidence type="ECO:0000313" key="3">
    <source>
        <dbReference type="EMBL" id="KFA93817.1"/>
    </source>
</evidence>
<dbReference type="SMART" id="SM01080">
    <property type="entry name" value="CHASE2"/>
    <property type="match status" value="1"/>
</dbReference>
<dbReference type="GO" id="GO:0004016">
    <property type="term" value="F:adenylate cyclase activity"/>
    <property type="evidence" value="ECO:0007669"/>
    <property type="project" value="UniProtKB-ARBA"/>
</dbReference>
<keyword evidence="1" id="KW-0472">Membrane</keyword>
<protein>
    <submittedName>
        <fullName evidence="3">Cyclase</fullName>
    </submittedName>
</protein>
<dbReference type="PROSITE" id="PS50125">
    <property type="entry name" value="GUANYLATE_CYCLASE_2"/>
    <property type="match status" value="1"/>
</dbReference>
<feature type="domain" description="Guanylate cyclase" evidence="2">
    <location>
        <begin position="484"/>
        <end position="618"/>
    </location>
</feature>
<dbReference type="EMBL" id="JPMI01000037">
    <property type="protein sequence ID" value="KFA93817.1"/>
    <property type="molecule type" value="Genomic_DNA"/>
</dbReference>
<keyword evidence="1" id="KW-0812">Transmembrane</keyword>
<feature type="transmembrane region" description="Helical" evidence="1">
    <location>
        <begin position="21"/>
        <end position="42"/>
    </location>
</feature>
<dbReference type="SMART" id="SM00044">
    <property type="entry name" value="CYCc"/>
    <property type="match status" value="1"/>
</dbReference>
<dbReference type="GO" id="GO:0035556">
    <property type="term" value="P:intracellular signal transduction"/>
    <property type="evidence" value="ECO:0007669"/>
    <property type="project" value="InterPro"/>
</dbReference>
<reference evidence="3 4" key="1">
    <citation type="submission" date="2014-07" db="EMBL/GenBank/DDBJ databases">
        <title>Draft Genome Sequence of Gephyronic Acid Producer, Cystobacter violaceus Strain Cb vi76.</title>
        <authorList>
            <person name="Stevens D.C."/>
            <person name="Young J."/>
            <person name="Carmichael R."/>
            <person name="Tan J."/>
            <person name="Taylor R.E."/>
        </authorList>
    </citation>
    <scope>NUCLEOTIDE SEQUENCE [LARGE SCALE GENOMIC DNA]</scope>
    <source>
        <strain evidence="3 4">Cb vi76</strain>
    </source>
</reference>
<evidence type="ECO:0000259" key="2">
    <source>
        <dbReference type="PROSITE" id="PS50125"/>
    </source>
</evidence>
<dbReference type="Gene3D" id="3.30.70.1230">
    <property type="entry name" value="Nucleotide cyclase"/>
    <property type="match status" value="1"/>
</dbReference>
<dbReference type="InterPro" id="IPR007890">
    <property type="entry name" value="CHASE2"/>
</dbReference>
<evidence type="ECO:0000256" key="1">
    <source>
        <dbReference type="SAM" id="Phobius"/>
    </source>
</evidence>
<accession>A0A084SZD2</accession>
<proteinExistence type="predicted"/>
<dbReference type="AlphaFoldDB" id="A0A084SZD2"/>
<dbReference type="InterPro" id="IPR050697">
    <property type="entry name" value="Adenylyl/Guanylyl_Cyclase_3/4"/>
</dbReference>
<feature type="transmembrane region" description="Helical" evidence="1">
    <location>
        <begin position="394"/>
        <end position="415"/>
    </location>
</feature>
<comment type="caution">
    <text evidence="3">The sequence shown here is derived from an EMBL/GenBank/DDBJ whole genome shotgun (WGS) entry which is preliminary data.</text>
</comment>
<dbReference type="PROSITE" id="PS51257">
    <property type="entry name" value="PROKAR_LIPOPROTEIN"/>
    <property type="match status" value="1"/>
</dbReference>
<dbReference type="GO" id="GO:0006171">
    <property type="term" value="P:cAMP biosynthetic process"/>
    <property type="evidence" value="ECO:0007669"/>
    <property type="project" value="TreeGrafter"/>
</dbReference>
<keyword evidence="1" id="KW-1133">Transmembrane helix</keyword>
<evidence type="ECO:0000313" key="4">
    <source>
        <dbReference type="Proteomes" id="UP000028547"/>
    </source>
</evidence>
<dbReference type="PANTHER" id="PTHR43081">
    <property type="entry name" value="ADENYLATE CYCLASE, TERMINAL-DIFFERENTIATION SPECIFIC-RELATED"/>
    <property type="match status" value="1"/>
</dbReference>
<name>A0A084SZD2_9BACT</name>
<dbReference type="RefSeq" id="WP_043391080.1">
    <property type="nucleotide sequence ID" value="NZ_JPMI01000037.1"/>
</dbReference>
<organism evidence="3 4">
    <name type="scientific">Archangium violaceum Cb vi76</name>
    <dbReference type="NCBI Taxonomy" id="1406225"/>
    <lineage>
        <taxon>Bacteria</taxon>
        <taxon>Pseudomonadati</taxon>
        <taxon>Myxococcota</taxon>
        <taxon>Myxococcia</taxon>
        <taxon>Myxococcales</taxon>
        <taxon>Cystobacterineae</taxon>
        <taxon>Archangiaceae</taxon>
        <taxon>Archangium</taxon>
    </lineage>
</organism>
<dbReference type="SUPFAM" id="SSF55073">
    <property type="entry name" value="Nucleotide cyclase"/>
    <property type="match status" value="1"/>
</dbReference>
<dbReference type="Proteomes" id="UP000028547">
    <property type="component" value="Unassembled WGS sequence"/>
</dbReference>
<feature type="transmembrane region" description="Helical" evidence="1">
    <location>
        <begin position="366"/>
        <end position="387"/>
    </location>
</feature>
<feature type="transmembrane region" description="Helical" evidence="1">
    <location>
        <begin position="421"/>
        <end position="443"/>
    </location>
</feature>
<dbReference type="Pfam" id="PF00211">
    <property type="entry name" value="Guanylate_cyc"/>
    <property type="match status" value="1"/>
</dbReference>
<sequence>MASDIWKFLPQRLRNHLPRMLGVAALSTAVAAGCWLLGALGLPTLERALYDRALTTFTRKIRSQSHDIVVVAIDQSSLDGIRSNPTYARDFGPYPWNHLLWARVMEELSLQGARAVLFDGVMDEPSTDGNTELELARVLRERRLPVYLGVATHPMAAPLPKAVAQVLAFPVHTGGRTLPRLESESLPGIRQPHNLVPPVTPLLAEAKGFGLVEGEVDPDGISRRTRFVYSDGTNAYVTLPVAAAADFFGATELVFSGRTLRLGQRELRVNPDGSAELDFGGALHERFRIVPVMALLDAWSLRQQGRPTGFEEDASFRDRLVVIGPTALGLGTPASTPFAAFVPGMSSRLAVLENISSGRFITEAPFGVSLLFALGLAVLSAVLLMTVRSPTLELAWLLLAVVPLVFLSMGASLALGRVHLLGALPVTAGLLASLGAMASNHLFANRQAAFIREAFGRYMEPRLIEQMIEQNRLPKLDGEERELTAFFSDIRGFSSFSESFQHNPRALVRVLNQYLTRVSSALLFEGGCLDKYIGDAVVCLFGAPIDHSDHAVRACRGALAAQAEVTQLREEFRQKGLPDVYTRIGINTARLFVGNFGSDQLFDYTAMGDGMNLASRLEGANKSYGSLIMIGPRTYELARDHIEVRELDRVRVAGKAEAVTVYELLALKGELPAKKRWTVERYHEALELYRQQRFAEAAGILAAQLSEDPEDGPTAVLLERCREYQEHPPRHFDGVANLEK</sequence>
<gene>
    <name evidence="3" type="ORF">Q664_06775</name>
</gene>
<dbReference type="InterPro" id="IPR029787">
    <property type="entry name" value="Nucleotide_cyclase"/>
</dbReference>
<dbReference type="Pfam" id="PF05226">
    <property type="entry name" value="CHASE2"/>
    <property type="match status" value="1"/>
</dbReference>
<dbReference type="PANTHER" id="PTHR43081:SF1">
    <property type="entry name" value="ADENYLATE CYCLASE, TERMINAL-DIFFERENTIATION SPECIFIC"/>
    <property type="match status" value="1"/>
</dbReference>
<dbReference type="CDD" id="cd07302">
    <property type="entry name" value="CHD"/>
    <property type="match status" value="1"/>
</dbReference>